<dbReference type="Proteomes" id="UP000011014">
    <property type="component" value="Unassembled WGS sequence"/>
</dbReference>
<dbReference type="EMBL" id="FN656159">
    <property type="protein sequence ID" value="CBY40882.1"/>
    <property type="molecule type" value="Genomic_DNA"/>
</dbReference>
<feature type="coiled-coil region" evidence="1">
    <location>
        <begin position="2"/>
        <end position="40"/>
    </location>
</feature>
<reference evidence="2" key="1">
    <citation type="journal article" date="2010" name="Science">
        <title>Plasticity of animal genome architecture unmasked by rapid evolution of a pelagic tunicate.</title>
        <authorList>
            <person name="Denoeud F."/>
            <person name="Henriet S."/>
            <person name="Mungpakdee S."/>
            <person name="Aury J.M."/>
            <person name="Da Silva C."/>
            <person name="Brinkmann H."/>
            <person name="Mikhaleva J."/>
            <person name="Olsen L.C."/>
            <person name="Jubin C."/>
            <person name="Canestro C."/>
            <person name="Bouquet J.M."/>
            <person name="Danks G."/>
            <person name="Poulain J."/>
            <person name="Campsteijn C."/>
            <person name="Adamski M."/>
            <person name="Cross I."/>
            <person name="Yadetie F."/>
            <person name="Muffato M."/>
            <person name="Louis A."/>
            <person name="Butcher S."/>
            <person name="Tsagkogeorga G."/>
            <person name="Konrad A."/>
            <person name="Singh S."/>
            <person name="Jensen M.F."/>
            <person name="Cong E.H."/>
            <person name="Eikeseth-Otteraa H."/>
            <person name="Noel B."/>
            <person name="Anthouard V."/>
            <person name="Porcel B.M."/>
            <person name="Kachouri-Lafond R."/>
            <person name="Nishino A."/>
            <person name="Ugolini M."/>
            <person name="Chourrout P."/>
            <person name="Nishida H."/>
            <person name="Aasland R."/>
            <person name="Huzurbazar S."/>
            <person name="Westhof E."/>
            <person name="Delsuc F."/>
            <person name="Lehrach H."/>
            <person name="Reinhardt R."/>
            <person name="Weissenbach J."/>
            <person name="Roy S.W."/>
            <person name="Artiguenave F."/>
            <person name="Postlethwait J.H."/>
            <person name="Manak J.R."/>
            <person name="Thompson E.M."/>
            <person name="Jaillon O."/>
            <person name="Du Pasquier L."/>
            <person name="Boudinot P."/>
            <person name="Liberles D.A."/>
            <person name="Volff J.N."/>
            <person name="Philippe H."/>
            <person name="Lenhard B."/>
            <person name="Roest Crollius H."/>
            <person name="Wincker P."/>
            <person name="Chourrout D."/>
        </authorList>
    </citation>
    <scope>NUCLEOTIDE SEQUENCE [LARGE SCALE GENOMIC DNA]</scope>
</reference>
<accession>E4YZK4</accession>
<name>E4YZK4_OIKDI</name>
<feature type="non-terminal residue" evidence="2">
    <location>
        <position position="1"/>
    </location>
</feature>
<evidence type="ECO:0000256" key="1">
    <source>
        <dbReference type="SAM" id="Coils"/>
    </source>
</evidence>
<dbReference type="AlphaFoldDB" id="E4YZK4"/>
<gene>
    <name evidence="2" type="ORF">GSOID_T00022923001</name>
</gene>
<organism evidence="2">
    <name type="scientific">Oikopleura dioica</name>
    <name type="common">Tunicate</name>
    <dbReference type="NCBI Taxonomy" id="34765"/>
    <lineage>
        <taxon>Eukaryota</taxon>
        <taxon>Metazoa</taxon>
        <taxon>Chordata</taxon>
        <taxon>Tunicata</taxon>
        <taxon>Appendicularia</taxon>
        <taxon>Copelata</taxon>
        <taxon>Oikopleuridae</taxon>
        <taxon>Oikopleura</taxon>
    </lineage>
</organism>
<sequence>QRHRLNEREREKENELDRLRTQLTDEILEIKQDNERLYDEIKYFVL</sequence>
<protein>
    <submittedName>
        <fullName evidence="2">Uncharacterized protein</fullName>
    </submittedName>
</protein>
<proteinExistence type="predicted"/>
<evidence type="ECO:0000313" key="2">
    <source>
        <dbReference type="EMBL" id="CBY40882.1"/>
    </source>
</evidence>
<keyword evidence="1" id="KW-0175">Coiled coil</keyword>